<organism evidence="3">
    <name type="scientific">Timema shepardi</name>
    <name type="common">Walking stick</name>
    <dbReference type="NCBI Taxonomy" id="629360"/>
    <lineage>
        <taxon>Eukaryota</taxon>
        <taxon>Metazoa</taxon>
        <taxon>Ecdysozoa</taxon>
        <taxon>Arthropoda</taxon>
        <taxon>Hexapoda</taxon>
        <taxon>Insecta</taxon>
        <taxon>Pterygota</taxon>
        <taxon>Neoptera</taxon>
        <taxon>Polyneoptera</taxon>
        <taxon>Phasmatodea</taxon>
        <taxon>Timematodea</taxon>
        <taxon>Timematoidea</taxon>
        <taxon>Timematidae</taxon>
        <taxon>Timema</taxon>
    </lineage>
</organism>
<evidence type="ECO:0000256" key="1">
    <source>
        <dbReference type="SAM" id="MobiDB-lite"/>
    </source>
</evidence>
<protein>
    <recommendedName>
        <fullName evidence="2">Armadillo-like helical domain-containing protein</fullName>
    </recommendedName>
</protein>
<feature type="domain" description="Armadillo-like helical" evidence="2">
    <location>
        <begin position="5"/>
        <end position="45"/>
    </location>
</feature>
<evidence type="ECO:0000259" key="2">
    <source>
        <dbReference type="Pfam" id="PF08427"/>
    </source>
</evidence>
<dbReference type="InterPro" id="IPR013636">
    <property type="entry name" value="ARMH3_C"/>
</dbReference>
<proteinExistence type="predicted"/>
<dbReference type="AlphaFoldDB" id="A0A7R9ANT8"/>
<gene>
    <name evidence="3" type="ORF">TSIB3V08_LOCUS1267</name>
</gene>
<feature type="region of interest" description="Disordered" evidence="1">
    <location>
        <begin position="107"/>
        <end position="130"/>
    </location>
</feature>
<dbReference type="EMBL" id="OC000345">
    <property type="protein sequence ID" value="CAD7256992.1"/>
    <property type="molecule type" value="Genomic_DNA"/>
</dbReference>
<feature type="compositionally biased region" description="Basic and acidic residues" evidence="1">
    <location>
        <begin position="117"/>
        <end position="130"/>
    </location>
</feature>
<reference evidence="3" key="1">
    <citation type="submission" date="2020-11" db="EMBL/GenBank/DDBJ databases">
        <authorList>
            <person name="Tran Van P."/>
        </authorList>
    </citation>
    <scope>NUCLEOTIDE SEQUENCE</scope>
</reference>
<dbReference type="Pfam" id="PF08427">
    <property type="entry name" value="ARMH3_C"/>
    <property type="match status" value="1"/>
</dbReference>
<sequence length="266" mass="31047">MNVGDILDVVRKNYDSLTLKLQDSLDQYERYAEKPRHAAFFTAMHLELCVCVADVNQNHYFVDLTTHTERRLQCCDLPLQDIRRFHEAFYSNKDKVSQDNFILQYTVQHNPKRRRPSEKEGPEKGSDVPIHDWKSSVADVIKAPGQLHFKFSPTKRITLKKTKNKNIVMKGEINYRVDTGTFKPFLKKGKSIHSINPEPLPSQVPVKAEKIEDVKKLLNKHFGEGWDEQDGMDYYRQVLLYSTESEVEDFYEAEIPLPEDCEDLRI</sequence>
<accession>A0A7R9ANT8</accession>
<name>A0A7R9ANT8_TIMSH</name>
<evidence type="ECO:0000313" key="3">
    <source>
        <dbReference type="EMBL" id="CAD7256992.1"/>
    </source>
</evidence>